<dbReference type="EMBL" id="MN738786">
    <property type="protein sequence ID" value="QHT36856.1"/>
    <property type="molecule type" value="Genomic_DNA"/>
</dbReference>
<dbReference type="AlphaFoldDB" id="A0A6C0F559"/>
<reference evidence="1" key="1">
    <citation type="journal article" date="2020" name="Nature">
        <title>Giant virus diversity and host interactions through global metagenomics.</title>
        <authorList>
            <person name="Schulz F."/>
            <person name="Roux S."/>
            <person name="Paez-Espino D."/>
            <person name="Jungbluth S."/>
            <person name="Walsh D.A."/>
            <person name="Denef V.J."/>
            <person name="McMahon K.D."/>
            <person name="Konstantinidis K.T."/>
            <person name="Eloe-Fadrosh E.A."/>
            <person name="Kyrpides N.C."/>
            <person name="Woyke T."/>
        </authorList>
    </citation>
    <scope>NUCLEOTIDE SEQUENCE</scope>
    <source>
        <strain evidence="1">GVMAG-S-ERX555967-130</strain>
    </source>
</reference>
<protein>
    <submittedName>
        <fullName evidence="1">Uncharacterized protein</fullName>
    </submittedName>
</protein>
<evidence type="ECO:0000313" key="1">
    <source>
        <dbReference type="EMBL" id="QHT36856.1"/>
    </source>
</evidence>
<organism evidence="1">
    <name type="scientific">viral metagenome</name>
    <dbReference type="NCBI Taxonomy" id="1070528"/>
    <lineage>
        <taxon>unclassified sequences</taxon>
        <taxon>metagenomes</taxon>
        <taxon>organismal metagenomes</taxon>
    </lineage>
</organism>
<name>A0A6C0F559_9ZZZZ</name>
<sequence length="235" mass="27533">MDILKLVSQYNQESKHTSHIKESRFVQSVGDSKQTTRSQKPITSILQAILMTFDPIYSGIARNECKMYLQQKVMDMCSQIDESSDISYSDFKFHSKKMRPKLIQSALQKSDNSNHLSVLYYLNEYYKRHFVIVQEDGYWNTCHKSYPVQTIYHEKDRFSVVDKQYQHLPEKNIDDIPLLRDVKGMPYESGMKAISHYSVADLKQLCESHKISVKENGKAKKKQQLYDEIERSILS</sequence>
<proteinExistence type="predicted"/>
<accession>A0A6C0F559</accession>